<sequence length="201" mass="22368">MVQTEVIENWEKVAPGAEKALGNVGTISFTLTASWTFPSPEEPALLLVADTKRGLSESSQGASVNARFRVTEIQQPVDPKEYEAAPFTSMSKQQSLRIDWETMAIPAPDVSDRSTLLNLARASWDAYHPMPEASAKWYPLEGFNCCSIDKWNPGDVLLRLRLEVIAQESPVEPNRHQPQLNGFKVDIGRVRSSEAPTECQR</sequence>
<dbReference type="Proteomes" id="UP000886523">
    <property type="component" value="Unassembled WGS sequence"/>
</dbReference>
<dbReference type="AlphaFoldDB" id="A0A9P6ASH4"/>
<comment type="caution">
    <text evidence="1">The sequence shown here is derived from an EMBL/GenBank/DDBJ whole genome shotgun (WGS) entry which is preliminary data.</text>
</comment>
<evidence type="ECO:0000313" key="1">
    <source>
        <dbReference type="EMBL" id="KAF9510887.1"/>
    </source>
</evidence>
<organism evidence="1 2">
    <name type="scientific">Hydnum rufescens UP504</name>
    <dbReference type="NCBI Taxonomy" id="1448309"/>
    <lineage>
        <taxon>Eukaryota</taxon>
        <taxon>Fungi</taxon>
        <taxon>Dikarya</taxon>
        <taxon>Basidiomycota</taxon>
        <taxon>Agaricomycotina</taxon>
        <taxon>Agaricomycetes</taxon>
        <taxon>Cantharellales</taxon>
        <taxon>Hydnaceae</taxon>
        <taxon>Hydnum</taxon>
    </lineage>
</organism>
<gene>
    <name evidence="1" type="ORF">BS47DRAFT_36433</name>
</gene>
<proteinExistence type="predicted"/>
<accession>A0A9P6ASH4</accession>
<dbReference type="EMBL" id="MU129008">
    <property type="protein sequence ID" value="KAF9510887.1"/>
    <property type="molecule type" value="Genomic_DNA"/>
</dbReference>
<reference evidence="1" key="1">
    <citation type="journal article" date="2020" name="Nat. Commun.">
        <title>Large-scale genome sequencing of mycorrhizal fungi provides insights into the early evolution of symbiotic traits.</title>
        <authorList>
            <person name="Miyauchi S."/>
            <person name="Kiss E."/>
            <person name="Kuo A."/>
            <person name="Drula E."/>
            <person name="Kohler A."/>
            <person name="Sanchez-Garcia M."/>
            <person name="Morin E."/>
            <person name="Andreopoulos B."/>
            <person name="Barry K.W."/>
            <person name="Bonito G."/>
            <person name="Buee M."/>
            <person name="Carver A."/>
            <person name="Chen C."/>
            <person name="Cichocki N."/>
            <person name="Clum A."/>
            <person name="Culley D."/>
            <person name="Crous P.W."/>
            <person name="Fauchery L."/>
            <person name="Girlanda M."/>
            <person name="Hayes R.D."/>
            <person name="Keri Z."/>
            <person name="LaButti K."/>
            <person name="Lipzen A."/>
            <person name="Lombard V."/>
            <person name="Magnuson J."/>
            <person name="Maillard F."/>
            <person name="Murat C."/>
            <person name="Nolan M."/>
            <person name="Ohm R.A."/>
            <person name="Pangilinan J."/>
            <person name="Pereira M.F."/>
            <person name="Perotto S."/>
            <person name="Peter M."/>
            <person name="Pfister S."/>
            <person name="Riley R."/>
            <person name="Sitrit Y."/>
            <person name="Stielow J.B."/>
            <person name="Szollosi G."/>
            <person name="Zifcakova L."/>
            <person name="Stursova M."/>
            <person name="Spatafora J.W."/>
            <person name="Tedersoo L."/>
            <person name="Vaario L.M."/>
            <person name="Yamada A."/>
            <person name="Yan M."/>
            <person name="Wang P."/>
            <person name="Xu J."/>
            <person name="Bruns T."/>
            <person name="Baldrian P."/>
            <person name="Vilgalys R."/>
            <person name="Dunand C."/>
            <person name="Henrissat B."/>
            <person name="Grigoriev I.V."/>
            <person name="Hibbett D."/>
            <person name="Nagy L.G."/>
            <person name="Martin F.M."/>
        </authorList>
    </citation>
    <scope>NUCLEOTIDE SEQUENCE</scope>
    <source>
        <strain evidence="1">UP504</strain>
    </source>
</reference>
<evidence type="ECO:0000313" key="2">
    <source>
        <dbReference type="Proteomes" id="UP000886523"/>
    </source>
</evidence>
<keyword evidence="2" id="KW-1185">Reference proteome</keyword>
<protein>
    <submittedName>
        <fullName evidence="1">Uncharacterized protein</fullName>
    </submittedName>
</protein>
<name>A0A9P6ASH4_9AGAM</name>